<evidence type="ECO:0000313" key="2">
    <source>
        <dbReference type="Proteomes" id="UP000008311"/>
    </source>
</evidence>
<dbReference type="Proteomes" id="UP000008311">
    <property type="component" value="Unassembled WGS sequence"/>
</dbReference>
<protein>
    <submittedName>
        <fullName evidence="1">Uncharacterized protein</fullName>
    </submittedName>
</protein>
<accession>B9SVR6</accession>
<dbReference type="EMBL" id="EQ974174">
    <property type="protein sequence ID" value="EEF32284.1"/>
    <property type="molecule type" value="Genomic_DNA"/>
</dbReference>
<sequence length="94" mass="10806">MAGLLQYNFFPTDFFYPRPPAATRDSKPAVVHMRTEKENPEDDHVEKLIKLSTTNQYKMQQENRLPQLSASLATVPSPCLITTLDQPHKMFDDI</sequence>
<dbReference type="PANTHER" id="PTHR38223:SF1">
    <property type="match status" value="1"/>
</dbReference>
<dbReference type="InParanoid" id="B9SVR6"/>
<organism evidence="1 2">
    <name type="scientific">Ricinus communis</name>
    <name type="common">Castor bean</name>
    <dbReference type="NCBI Taxonomy" id="3988"/>
    <lineage>
        <taxon>Eukaryota</taxon>
        <taxon>Viridiplantae</taxon>
        <taxon>Streptophyta</taxon>
        <taxon>Embryophyta</taxon>
        <taxon>Tracheophyta</taxon>
        <taxon>Spermatophyta</taxon>
        <taxon>Magnoliopsida</taxon>
        <taxon>eudicotyledons</taxon>
        <taxon>Gunneridae</taxon>
        <taxon>Pentapetalae</taxon>
        <taxon>rosids</taxon>
        <taxon>fabids</taxon>
        <taxon>Malpighiales</taxon>
        <taxon>Euphorbiaceae</taxon>
        <taxon>Acalyphoideae</taxon>
        <taxon>Acalypheae</taxon>
        <taxon>Ricinus</taxon>
    </lineage>
</organism>
<dbReference type="eggNOG" id="ENOG502T29I">
    <property type="taxonomic scope" value="Eukaryota"/>
</dbReference>
<gene>
    <name evidence="1" type="ORF">RCOM_0254770</name>
</gene>
<dbReference type="AlphaFoldDB" id="B9SVR6"/>
<keyword evidence="2" id="KW-1185">Reference proteome</keyword>
<name>B9SVR6_RICCO</name>
<evidence type="ECO:0000313" key="1">
    <source>
        <dbReference type="EMBL" id="EEF32284.1"/>
    </source>
</evidence>
<proteinExistence type="predicted"/>
<dbReference type="PANTHER" id="PTHR38223">
    <property type="match status" value="1"/>
</dbReference>
<reference evidence="2" key="1">
    <citation type="journal article" date="2010" name="Nat. Biotechnol.">
        <title>Draft genome sequence of the oilseed species Ricinus communis.</title>
        <authorList>
            <person name="Chan A.P."/>
            <person name="Crabtree J."/>
            <person name="Zhao Q."/>
            <person name="Lorenzi H."/>
            <person name="Orvis J."/>
            <person name="Puiu D."/>
            <person name="Melake-Berhan A."/>
            <person name="Jones K.M."/>
            <person name="Redman J."/>
            <person name="Chen G."/>
            <person name="Cahoon E.B."/>
            <person name="Gedil M."/>
            <person name="Stanke M."/>
            <person name="Haas B.J."/>
            <person name="Wortman J.R."/>
            <person name="Fraser-Liggett C.M."/>
            <person name="Ravel J."/>
            <person name="Rabinowicz P.D."/>
        </authorList>
    </citation>
    <scope>NUCLEOTIDE SEQUENCE [LARGE SCALE GENOMIC DNA]</scope>
    <source>
        <strain evidence="2">cv. Hale</strain>
    </source>
</reference>